<comment type="function">
    <text evidence="7">The electron transfer flavoprotein serves as a specific electron acceptor for other dehydrogenases. It transfers the electrons to the main respiratory chain via ETF-ubiquinone oxidoreductase (ETF dehydrogenase).</text>
</comment>
<evidence type="ECO:0000313" key="10">
    <source>
        <dbReference type="Proteomes" id="UP001183794"/>
    </source>
</evidence>
<evidence type="ECO:0000256" key="1">
    <source>
        <dbReference type="ARBA" id="ARBA00001974"/>
    </source>
</evidence>
<dbReference type="InterPro" id="IPR014730">
    <property type="entry name" value="ETF_a/b_N"/>
</dbReference>
<sequence>MKVVVLVKQVPDTYEKRQIALDTGLLAREASENVVDEIDERVCAVAADLKKDGTATEVVAVTMGPADADKAIRKVLALAADRAVHVVDDALAGSDMVQTARVLAEAAKDADIILSGAESTDGRGAMVPAMIAEILGRPHIVGADSIEIADGTITGVTNTETEKITLSATTPAVVSLTEKAGEPKLPNFKAIREAKKKEIAVTSLADLGISAGPDAAYVRNVMVSAAERPPKEAGQKVSGDTAATELVDFLAQRHLI</sequence>
<comment type="cofactor">
    <cofactor evidence="1">
        <name>FAD</name>
        <dbReference type="ChEBI" id="CHEBI:57692"/>
    </cofactor>
</comment>
<keyword evidence="5" id="KW-0813">Transport</keyword>
<dbReference type="InterPro" id="IPR033948">
    <property type="entry name" value="ETF_beta_N"/>
</dbReference>
<evidence type="ECO:0000313" key="9">
    <source>
        <dbReference type="EMBL" id="MDR7345808.1"/>
    </source>
</evidence>
<protein>
    <recommendedName>
        <fullName evidence="4">Electron transfer flavoprotein subunit beta</fullName>
    </recommendedName>
</protein>
<dbReference type="Proteomes" id="UP001183794">
    <property type="component" value="Unassembled WGS sequence"/>
</dbReference>
<evidence type="ECO:0000256" key="2">
    <source>
        <dbReference type="ARBA" id="ARBA00007557"/>
    </source>
</evidence>
<dbReference type="PANTHER" id="PTHR21294">
    <property type="entry name" value="ELECTRON TRANSFER FLAVOPROTEIN BETA-SUBUNIT"/>
    <property type="match status" value="1"/>
</dbReference>
<name>A0ABU2AWT2_9MICC</name>
<evidence type="ECO:0000256" key="3">
    <source>
        <dbReference type="ARBA" id="ARBA00011355"/>
    </source>
</evidence>
<dbReference type="PIRSF" id="PIRSF000090">
    <property type="entry name" value="Beta-ETF"/>
    <property type="match status" value="1"/>
</dbReference>
<reference evidence="9 10" key="1">
    <citation type="submission" date="2023-07" db="EMBL/GenBank/DDBJ databases">
        <title>Sequencing the genomes of 1000 actinobacteria strains.</title>
        <authorList>
            <person name="Klenk H.-P."/>
        </authorList>
    </citation>
    <scope>NUCLEOTIDE SEQUENCE [LARGE SCALE GENOMIC DNA]</scope>
    <source>
        <strain evidence="9 10">DSM 22966</strain>
    </source>
</reference>
<dbReference type="Pfam" id="PF01012">
    <property type="entry name" value="ETF"/>
    <property type="match status" value="1"/>
</dbReference>
<dbReference type="InterPro" id="IPR014729">
    <property type="entry name" value="Rossmann-like_a/b/a_fold"/>
</dbReference>
<dbReference type="EMBL" id="JAVDYJ010000001">
    <property type="protein sequence ID" value="MDR7345808.1"/>
    <property type="molecule type" value="Genomic_DNA"/>
</dbReference>
<dbReference type="InterPro" id="IPR012255">
    <property type="entry name" value="ETF_b"/>
</dbReference>
<evidence type="ECO:0000256" key="4">
    <source>
        <dbReference type="ARBA" id="ARBA00016797"/>
    </source>
</evidence>
<evidence type="ECO:0000256" key="7">
    <source>
        <dbReference type="ARBA" id="ARBA00025649"/>
    </source>
</evidence>
<dbReference type="CDD" id="cd01714">
    <property type="entry name" value="ETF_beta"/>
    <property type="match status" value="1"/>
</dbReference>
<keyword evidence="10" id="KW-1185">Reference proteome</keyword>
<gene>
    <name evidence="9" type="ORF">J2S62_000065</name>
</gene>
<proteinExistence type="inferred from homology"/>
<keyword evidence="6" id="KW-0249">Electron transport</keyword>
<evidence type="ECO:0000256" key="5">
    <source>
        <dbReference type="ARBA" id="ARBA00022448"/>
    </source>
</evidence>
<accession>A0ABU2AWT2</accession>
<dbReference type="Gene3D" id="3.40.50.620">
    <property type="entry name" value="HUPs"/>
    <property type="match status" value="1"/>
</dbReference>
<comment type="caution">
    <text evidence="9">The sequence shown here is derived from an EMBL/GenBank/DDBJ whole genome shotgun (WGS) entry which is preliminary data.</text>
</comment>
<dbReference type="SUPFAM" id="SSF52402">
    <property type="entry name" value="Adenine nucleotide alpha hydrolases-like"/>
    <property type="match status" value="1"/>
</dbReference>
<organism evidence="9 10">
    <name type="scientific">Enteractinococcus fodinae</name>
    <dbReference type="NCBI Taxonomy" id="684663"/>
    <lineage>
        <taxon>Bacteria</taxon>
        <taxon>Bacillati</taxon>
        <taxon>Actinomycetota</taxon>
        <taxon>Actinomycetes</taxon>
        <taxon>Micrococcales</taxon>
        <taxon>Micrococcaceae</taxon>
    </lineage>
</organism>
<comment type="subunit">
    <text evidence="3">Heterodimer of an alpha and a beta subunit.</text>
</comment>
<dbReference type="PANTHER" id="PTHR21294:SF8">
    <property type="entry name" value="ELECTRON TRANSFER FLAVOPROTEIN SUBUNIT BETA"/>
    <property type="match status" value="1"/>
</dbReference>
<dbReference type="SMART" id="SM00893">
    <property type="entry name" value="ETF"/>
    <property type="match status" value="1"/>
</dbReference>
<comment type="similarity">
    <text evidence="2">Belongs to the ETF beta-subunit/FixA family.</text>
</comment>
<evidence type="ECO:0000259" key="8">
    <source>
        <dbReference type="SMART" id="SM00893"/>
    </source>
</evidence>
<feature type="domain" description="Electron transfer flavoprotein alpha/beta-subunit N-terminal" evidence="8">
    <location>
        <begin position="23"/>
        <end position="211"/>
    </location>
</feature>
<evidence type="ECO:0000256" key="6">
    <source>
        <dbReference type="ARBA" id="ARBA00022982"/>
    </source>
</evidence>